<name>B0P7A6_9FIRM</name>
<reference evidence="1" key="1">
    <citation type="submission" date="2007-11" db="EMBL/GenBank/DDBJ databases">
        <authorList>
            <person name="Fulton L."/>
            <person name="Clifton S."/>
            <person name="Fulton B."/>
            <person name="Xu J."/>
            <person name="Minx P."/>
            <person name="Pepin K.H."/>
            <person name="Johnson M."/>
            <person name="Thiruvilangam P."/>
            <person name="Bhonagiri V."/>
            <person name="Nash W.E."/>
            <person name="Mardis E.R."/>
            <person name="Wilson R.K."/>
        </authorList>
    </citation>
    <scope>NUCLEOTIDE SEQUENCE [LARGE SCALE GENOMIC DNA]</scope>
    <source>
        <strain evidence="1">DSM 17241</strain>
    </source>
</reference>
<gene>
    <name evidence="1" type="ORF">ANACOL_00637</name>
</gene>
<protein>
    <submittedName>
        <fullName evidence="1">Uncharacterized protein</fullName>
    </submittedName>
</protein>
<dbReference type="Proteomes" id="UP000003803">
    <property type="component" value="Unassembled WGS sequence"/>
</dbReference>
<reference evidence="1" key="2">
    <citation type="submission" date="2013-09" db="EMBL/GenBank/DDBJ databases">
        <title>Draft genome sequence of Anaerotruncus colihominis(DSM 17241).</title>
        <authorList>
            <person name="Sudarsanam P."/>
            <person name="Ley R."/>
            <person name="Guruge J."/>
            <person name="Turnbaugh P.J."/>
            <person name="Mahowald M."/>
            <person name="Liep D."/>
            <person name="Gordon J."/>
        </authorList>
    </citation>
    <scope>NUCLEOTIDE SEQUENCE</scope>
    <source>
        <strain evidence="1">DSM 17241</strain>
    </source>
</reference>
<keyword evidence="2" id="KW-1185">Reference proteome</keyword>
<sequence length="46" mass="5241">MGALLSNAAQRCYGYRSGFFHLAVPPLRINPFYRICYILSPHALEI</sequence>
<organism evidence="1 2">
    <name type="scientific">Anaerotruncus colihominis DSM 17241</name>
    <dbReference type="NCBI Taxonomy" id="445972"/>
    <lineage>
        <taxon>Bacteria</taxon>
        <taxon>Bacillati</taxon>
        <taxon>Bacillota</taxon>
        <taxon>Clostridia</taxon>
        <taxon>Eubacteriales</taxon>
        <taxon>Oscillospiraceae</taxon>
        <taxon>Anaerotruncus</taxon>
    </lineage>
</organism>
<evidence type="ECO:0000313" key="2">
    <source>
        <dbReference type="Proteomes" id="UP000003803"/>
    </source>
</evidence>
<dbReference type="EMBL" id="ABGD02000006">
    <property type="protein sequence ID" value="EDS12410.1"/>
    <property type="molecule type" value="Genomic_DNA"/>
</dbReference>
<comment type="caution">
    <text evidence="1">The sequence shown here is derived from an EMBL/GenBank/DDBJ whole genome shotgun (WGS) entry which is preliminary data.</text>
</comment>
<dbReference type="AlphaFoldDB" id="B0P7A6"/>
<accession>B0P7A6</accession>
<proteinExistence type="predicted"/>
<dbReference type="HOGENOM" id="CLU_3179439_0_0_9"/>
<evidence type="ECO:0000313" key="1">
    <source>
        <dbReference type="EMBL" id="EDS12410.1"/>
    </source>
</evidence>